<evidence type="ECO:0000256" key="1">
    <source>
        <dbReference type="ARBA" id="ARBA00005531"/>
    </source>
</evidence>
<dbReference type="EMBL" id="BSUZ01000001">
    <property type="protein sequence ID" value="GMA85935.1"/>
    <property type="molecule type" value="Genomic_DNA"/>
</dbReference>
<evidence type="ECO:0000313" key="5">
    <source>
        <dbReference type="EMBL" id="GMA85935.1"/>
    </source>
</evidence>
<keyword evidence="2" id="KW-0808">Transferase</keyword>
<comment type="caution">
    <text evidence="5">The sequence shown here is derived from an EMBL/GenBank/DDBJ whole genome shotgun (WGS) entry which is preliminary data.</text>
</comment>
<dbReference type="Pfam" id="PF02797">
    <property type="entry name" value="Chal_sti_synt_C"/>
    <property type="match status" value="1"/>
</dbReference>
<comment type="similarity">
    <text evidence="1">Belongs to the thiolase-like superfamily. Chalcone/stilbene synthases family.</text>
</comment>
<protein>
    <recommendedName>
        <fullName evidence="4">Chalcone/stilbene synthase C-terminal domain-containing protein</fullName>
    </recommendedName>
</protein>
<name>A0ABQ6JCL9_9ACTN</name>
<dbReference type="SUPFAM" id="SSF53901">
    <property type="entry name" value="Thiolase-like"/>
    <property type="match status" value="1"/>
</dbReference>
<dbReference type="Proteomes" id="UP001157017">
    <property type="component" value="Unassembled WGS sequence"/>
</dbReference>
<dbReference type="InterPro" id="IPR016039">
    <property type="entry name" value="Thiolase-like"/>
</dbReference>
<reference evidence="6" key="1">
    <citation type="journal article" date="2019" name="Int. J. Syst. Evol. Microbiol.">
        <title>The Global Catalogue of Microorganisms (GCM) 10K type strain sequencing project: providing services to taxonomists for standard genome sequencing and annotation.</title>
        <authorList>
            <consortium name="The Broad Institute Genomics Platform"/>
            <consortium name="The Broad Institute Genome Sequencing Center for Infectious Disease"/>
            <person name="Wu L."/>
            <person name="Ma J."/>
        </authorList>
    </citation>
    <scope>NUCLEOTIDE SEQUENCE [LARGE SCALE GENOMIC DNA]</scope>
    <source>
        <strain evidence="6">NBRC 108730</strain>
    </source>
</reference>
<dbReference type="PANTHER" id="PTHR11877:SF99">
    <property type="entry name" value="1,3,6,8-TETRAHYDROXYNAPHTHALENE SYNTHASE"/>
    <property type="match status" value="1"/>
</dbReference>
<evidence type="ECO:0000256" key="2">
    <source>
        <dbReference type="ARBA" id="ARBA00022679"/>
    </source>
</evidence>
<feature type="domain" description="Chalcone/stilbene synthase C-terminal" evidence="4">
    <location>
        <begin position="8"/>
        <end position="125"/>
    </location>
</feature>
<dbReference type="InterPro" id="IPR012328">
    <property type="entry name" value="Chalcone/stilbene_synt_C"/>
</dbReference>
<dbReference type="InterPro" id="IPR011141">
    <property type="entry name" value="Polyketide_synthase_type-III"/>
</dbReference>
<sequence>MGWDVGSGGLKVVLGVEVPDLVRTYLGGDVRGFLGDHGLEVDDVVGWVSHPGGPKVIEAIQAGLRLPDDALELTWASLAEVGNLSSSSVLHVLHDTLVKRQHPAGAPGLLLAMGPGFCAELVLLRW</sequence>
<dbReference type="Gene3D" id="3.40.47.10">
    <property type="match status" value="1"/>
</dbReference>
<dbReference type="PANTHER" id="PTHR11877">
    <property type="entry name" value="HYDROXYMETHYLGLUTARYL-COA SYNTHASE"/>
    <property type="match status" value="1"/>
</dbReference>
<organism evidence="5 6">
    <name type="scientific">Angustibacter aerolatus</name>
    <dbReference type="NCBI Taxonomy" id="1162965"/>
    <lineage>
        <taxon>Bacteria</taxon>
        <taxon>Bacillati</taxon>
        <taxon>Actinomycetota</taxon>
        <taxon>Actinomycetes</taxon>
        <taxon>Kineosporiales</taxon>
        <taxon>Kineosporiaceae</taxon>
    </lineage>
</organism>
<evidence type="ECO:0000259" key="4">
    <source>
        <dbReference type="Pfam" id="PF02797"/>
    </source>
</evidence>
<evidence type="ECO:0000256" key="3">
    <source>
        <dbReference type="ARBA" id="ARBA00023315"/>
    </source>
</evidence>
<accession>A0ABQ6JCL9</accession>
<keyword evidence="6" id="KW-1185">Reference proteome</keyword>
<proteinExistence type="inferred from homology"/>
<keyword evidence="3" id="KW-0012">Acyltransferase</keyword>
<evidence type="ECO:0000313" key="6">
    <source>
        <dbReference type="Proteomes" id="UP001157017"/>
    </source>
</evidence>
<gene>
    <name evidence="5" type="ORF">GCM10025868_11850</name>
</gene>